<organism evidence="2 3">
    <name type="scientific">Streptosporangium subroseum</name>
    <dbReference type="NCBI Taxonomy" id="106412"/>
    <lineage>
        <taxon>Bacteria</taxon>
        <taxon>Bacillati</taxon>
        <taxon>Actinomycetota</taxon>
        <taxon>Actinomycetes</taxon>
        <taxon>Streptosporangiales</taxon>
        <taxon>Streptosporangiaceae</taxon>
        <taxon>Streptosporangium</taxon>
    </lineage>
</organism>
<dbReference type="Proteomes" id="UP000198282">
    <property type="component" value="Unassembled WGS sequence"/>
</dbReference>
<dbReference type="InterPro" id="IPR032710">
    <property type="entry name" value="NTF2-like_dom_sf"/>
</dbReference>
<dbReference type="AlphaFoldDB" id="A0A239MH99"/>
<evidence type="ECO:0000313" key="3">
    <source>
        <dbReference type="Proteomes" id="UP000198282"/>
    </source>
</evidence>
<dbReference type="OrthoDB" id="4539871at2"/>
<dbReference type="Pfam" id="PF12680">
    <property type="entry name" value="SnoaL_2"/>
    <property type="match status" value="1"/>
</dbReference>
<dbReference type="EMBL" id="FZOD01000040">
    <property type="protein sequence ID" value="SNT41318.1"/>
    <property type="molecule type" value="Genomic_DNA"/>
</dbReference>
<dbReference type="GO" id="GO:0030638">
    <property type="term" value="P:polyketide metabolic process"/>
    <property type="evidence" value="ECO:0007669"/>
    <property type="project" value="InterPro"/>
</dbReference>
<dbReference type="RefSeq" id="WP_089210948.1">
    <property type="nucleotide sequence ID" value="NZ_FZOD01000040.1"/>
</dbReference>
<dbReference type="PANTHER" id="PTHR38436">
    <property type="entry name" value="POLYKETIDE CYCLASE SNOAL-LIKE DOMAIN"/>
    <property type="match status" value="1"/>
</dbReference>
<dbReference type="Gene3D" id="3.10.450.50">
    <property type="match status" value="1"/>
</dbReference>
<dbReference type="PANTHER" id="PTHR38436:SF1">
    <property type="entry name" value="ESTER CYCLASE"/>
    <property type="match status" value="1"/>
</dbReference>
<feature type="domain" description="SnoaL-like" evidence="1">
    <location>
        <begin position="47"/>
        <end position="157"/>
    </location>
</feature>
<keyword evidence="3" id="KW-1185">Reference proteome</keyword>
<name>A0A239MH99_9ACTN</name>
<evidence type="ECO:0000313" key="2">
    <source>
        <dbReference type="EMBL" id="SNT41318.1"/>
    </source>
</evidence>
<dbReference type="SUPFAM" id="SSF54427">
    <property type="entry name" value="NTF2-like"/>
    <property type="match status" value="1"/>
</dbReference>
<dbReference type="InterPro" id="IPR009959">
    <property type="entry name" value="Cyclase_SnoaL-like"/>
</dbReference>
<reference evidence="2 3" key="1">
    <citation type="submission" date="2017-06" db="EMBL/GenBank/DDBJ databases">
        <authorList>
            <person name="Kim H.J."/>
            <person name="Triplett B.A."/>
        </authorList>
    </citation>
    <scope>NUCLEOTIDE SEQUENCE [LARGE SCALE GENOMIC DNA]</scope>
    <source>
        <strain evidence="2 3">CGMCC 4.2132</strain>
    </source>
</reference>
<evidence type="ECO:0000259" key="1">
    <source>
        <dbReference type="Pfam" id="PF12680"/>
    </source>
</evidence>
<gene>
    <name evidence="2" type="ORF">SAMN05216276_104072</name>
</gene>
<sequence length="178" mass="18788">MADLTGAELVQGGMVTAAGAGDAKGGTPAQDRFRESMVSNDQEVTDEFVATFNAHDFETAASFFGPRAIYVCPGGIAEGREEIASYFALYAEGMPDIKITPHSGAVCGDLVVSEWTATGTHTGPFLLPTGGAVQATGRRVAIRGCDIRTMEDGLIASQRVYYDQLEMLTQLGVPCISE</sequence>
<dbReference type="InterPro" id="IPR037401">
    <property type="entry name" value="SnoaL-like"/>
</dbReference>
<proteinExistence type="predicted"/>
<accession>A0A239MH99</accession>
<protein>
    <submittedName>
        <fullName evidence="2">SnoaL-like domain-containing protein</fullName>
    </submittedName>
</protein>